<reference evidence="9" key="1">
    <citation type="journal article" date="2019" name="Int. J. Syst. Evol. Microbiol.">
        <title>The Global Catalogue of Microorganisms (GCM) 10K type strain sequencing project: providing services to taxonomists for standard genome sequencing and annotation.</title>
        <authorList>
            <consortium name="The Broad Institute Genomics Platform"/>
            <consortium name="The Broad Institute Genome Sequencing Center for Infectious Disease"/>
            <person name="Wu L."/>
            <person name="Ma J."/>
        </authorList>
    </citation>
    <scope>NUCLEOTIDE SEQUENCE [LARGE SCALE GENOMIC DNA]</scope>
    <source>
        <strain evidence="9">KCTC 33676</strain>
    </source>
</reference>
<evidence type="ECO:0000256" key="1">
    <source>
        <dbReference type="ARBA" id="ARBA00004651"/>
    </source>
</evidence>
<feature type="transmembrane region" description="Helical" evidence="7">
    <location>
        <begin position="50"/>
        <end position="71"/>
    </location>
</feature>
<keyword evidence="2" id="KW-1003">Cell membrane</keyword>
<feature type="coiled-coil region" evidence="6">
    <location>
        <begin position="143"/>
        <end position="198"/>
    </location>
</feature>
<keyword evidence="5 7" id="KW-0472">Membrane</keyword>
<dbReference type="PANTHER" id="PTHR30509">
    <property type="entry name" value="P-HYDROXYBENZOIC ACID EFFLUX PUMP SUBUNIT-RELATED"/>
    <property type="match status" value="1"/>
</dbReference>
<sequence>MKLGGRILKTGLAVVLTLYICQWFALSPSIIMVIAAVLTTQPTIYRSYRYFLEQLQANTIGALLGLMMVYVLGNEPIVIGLAVILVIMTNLLLKLDTTISLSILTVIAVMEQPDEVLNRFMLIMLGILLSLIINAILLPPNYEKTLKGKLKDLSEELSLLLRNMVEGVFDEKSLRAEKEKLEKDLKKADELYEMLKEESGLTRLKKKNQLQKTVIHKHFLESLKLMMKGLNVFRREGELEMEREIQENILALTQYFELIFMKYEGKVKVKQAHARNPKVAQENTELIEQLIHLDLDQEGRVRYIGVVSALIELSEQLNHLDQLVTSYRLHHSEKKEAAAD</sequence>
<keyword evidence="4 7" id="KW-1133">Transmembrane helix</keyword>
<accession>A0ABW5RCW3</accession>
<feature type="transmembrane region" description="Helical" evidence="7">
    <location>
        <begin position="77"/>
        <end position="95"/>
    </location>
</feature>
<dbReference type="InterPro" id="IPR010343">
    <property type="entry name" value="ArAE_1"/>
</dbReference>
<evidence type="ECO:0000256" key="5">
    <source>
        <dbReference type="ARBA" id="ARBA00023136"/>
    </source>
</evidence>
<keyword evidence="6" id="KW-0175">Coiled coil</keyword>
<dbReference type="RefSeq" id="WP_379930110.1">
    <property type="nucleotide sequence ID" value="NZ_JBHUMM010000042.1"/>
</dbReference>
<name>A0ABW5RCW3_9BACL</name>
<evidence type="ECO:0000256" key="6">
    <source>
        <dbReference type="SAM" id="Coils"/>
    </source>
</evidence>
<keyword evidence="9" id="KW-1185">Reference proteome</keyword>
<feature type="transmembrane region" description="Helical" evidence="7">
    <location>
        <begin position="12"/>
        <end position="38"/>
    </location>
</feature>
<evidence type="ECO:0000313" key="9">
    <source>
        <dbReference type="Proteomes" id="UP001597497"/>
    </source>
</evidence>
<protein>
    <submittedName>
        <fullName evidence="8">Aromatic acid exporter family protein</fullName>
    </submittedName>
</protein>
<organism evidence="8 9">
    <name type="scientific">Marinicrinis sediminis</name>
    <dbReference type="NCBI Taxonomy" id="1652465"/>
    <lineage>
        <taxon>Bacteria</taxon>
        <taxon>Bacillati</taxon>
        <taxon>Bacillota</taxon>
        <taxon>Bacilli</taxon>
        <taxon>Bacillales</taxon>
        <taxon>Paenibacillaceae</taxon>
    </lineage>
</organism>
<evidence type="ECO:0000256" key="3">
    <source>
        <dbReference type="ARBA" id="ARBA00022692"/>
    </source>
</evidence>
<evidence type="ECO:0000256" key="7">
    <source>
        <dbReference type="SAM" id="Phobius"/>
    </source>
</evidence>
<evidence type="ECO:0000256" key="4">
    <source>
        <dbReference type="ARBA" id="ARBA00022989"/>
    </source>
</evidence>
<evidence type="ECO:0000313" key="8">
    <source>
        <dbReference type="EMBL" id="MFD2672546.1"/>
    </source>
</evidence>
<feature type="transmembrane region" description="Helical" evidence="7">
    <location>
        <begin position="116"/>
        <end position="137"/>
    </location>
</feature>
<keyword evidence="3 7" id="KW-0812">Transmembrane</keyword>
<dbReference type="Pfam" id="PF06081">
    <property type="entry name" value="ArAE_1"/>
    <property type="match status" value="1"/>
</dbReference>
<gene>
    <name evidence="8" type="ORF">ACFSUC_13335</name>
</gene>
<dbReference type="Proteomes" id="UP001597497">
    <property type="component" value="Unassembled WGS sequence"/>
</dbReference>
<comment type="subcellular location">
    <subcellularLocation>
        <location evidence="1">Cell membrane</location>
        <topology evidence="1">Multi-pass membrane protein</topology>
    </subcellularLocation>
</comment>
<evidence type="ECO:0000256" key="2">
    <source>
        <dbReference type="ARBA" id="ARBA00022475"/>
    </source>
</evidence>
<dbReference type="EMBL" id="JBHUMM010000042">
    <property type="protein sequence ID" value="MFD2672546.1"/>
    <property type="molecule type" value="Genomic_DNA"/>
</dbReference>
<proteinExistence type="predicted"/>
<comment type="caution">
    <text evidence="8">The sequence shown here is derived from an EMBL/GenBank/DDBJ whole genome shotgun (WGS) entry which is preliminary data.</text>
</comment>
<dbReference type="PANTHER" id="PTHR30509:SF27">
    <property type="entry name" value="UPF0421 PROTEIN YGAE"/>
    <property type="match status" value="1"/>
</dbReference>